<name>A0ABX6T6Z0_9SPHN</name>
<dbReference type="Pfam" id="PF02899">
    <property type="entry name" value="Phage_int_SAM_1"/>
    <property type="match status" value="1"/>
</dbReference>
<dbReference type="SUPFAM" id="SSF47823">
    <property type="entry name" value="lambda integrase-like, N-terminal domain"/>
    <property type="match status" value="1"/>
</dbReference>
<dbReference type="RefSeq" id="WP_187708505.1">
    <property type="nucleotide sequence ID" value="NZ_CP060782.1"/>
</dbReference>
<dbReference type="SUPFAM" id="SSF56349">
    <property type="entry name" value="DNA breaking-rejoining enzymes"/>
    <property type="match status" value="1"/>
</dbReference>
<dbReference type="InterPro" id="IPR002104">
    <property type="entry name" value="Integrase_catalytic"/>
</dbReference>
<dbReference type="EMBL" id="CP060782">
    <property type="protein sequence ID" value="QNP45550.1"/>
    <property type="molecule type" value="Genomic_DNA"/>
</dbReference>
<evidence type="ECO:0000313" key="6">
    <source>
        <dbReference type="Proteomes" id="UP000516105"/>
    </source>
</evidence>
<dbReference type="Pfam" id="PF00589">
    <property type="entry name" value="Phage_integrase"/>
    <property type="match status" value="1"/>
</dbReference>
<sequence length="366" mass="39451">MAAALPVAEPAPGAPVAPADGFRADLLRAAFGPEVPGETVHRTIAAFAGAASPNTLRALRSDLKHIDAFQQRRGRPALPLAPGDCFILVDERARAGSAKASIDRLVASAVRLHQLAGLPSPVDDTVRWKLKEIRKADTRPVRQALGLRIKGEVGDVHTDAPHPISLLALLESIPANPAGLRDRALLSCAYDAGLRRSEVVRARVEHFEPLPSGEAALFLPRSKTDQEGEGARVWMSARTMHHVAVWQEAAELTAGYVFQSLSYRISPRGHLHESAVAKILKQRLAAHLAPMVERGELSQAEADKIVEEMSAHSLRVGCDQDLFAAGVDIGAIMQGLRWTSPRQPLAYARHLAPASSKLAAVMRNVR</sequence>
<reference evidence="5 6" key="1">
    <citation type="submission" date="2020-08" db="EMBL/GenBank/DDBJ databases">
        <title>Genome sequence of Sphingomonas sediminicola KACC 15039T.</title>
        <authorList>
            <person name="Hyun D.-W."/>
            <person name="Bae J.-W."/>
        </authorList>
    </citation>
    <scope>NUCLEOTIDE SEQUENCE [LARGE SCALE GENOMIC DNA]</scope>
    <source>
        <strain evidence="5 6">KACC 15039</strain>
    </source>
</reference>
<feature type="domain" description="Tyr recombinase" evidence="4">
    <location>
        <begin position="156"/>
        <end position="363"/>
    </location>
</feature>
<dbReference type="InterPro" id="IPR011010">
    <property type="entry name" value="DNA_brk_join_enz"/>
</dbReference>
<dbReference type="PROSITE" id="PS51898">
    <property type="entry name" value="TYR_RECOMBINASE"/>
    <property type="match status" value="1"/>
</dbReference>
<keyword evidence="6" id="KW-1185">Reference proteome</keyword>
<dbReference type="InterPro" id="IPR010998">
    <property type="entry name" value="Integrase_recombinase_N"/>
</dbReference>
<dbReference type="InterPro" id="IPR004107">
    <property type="entry name" value="Integrase_SAM-like_N"/>
</dbReference>
<evidence type="ECO:0000259" key="4">
    <source>
        <dbReference type="PROSITE" id="PS51898"/>
    </source>
</evidence>
<evidence type="ECO:0000313" key="5">
    <source>
        <dbReference type="EMBL" id="QNP45550.1"/>
    </source>
</evidence>
<evidence type="ECO:0000256" key="1">
    <source>
        <dbReference type="ARBA" id="ARBA00022908"/>
    </source>
</evidence>
<evidence type="ECO:0000256" key="3">
    <source>
        <dbReference type="ARBA" id="ARBA00023172"/>
    </source>
</evidence>
<accession>A0ABX6T6Z0</accession>
<keyword evidence="1" id="KW-0229">DNA integration</keyword>
<protein>
    <submittedName>
        <fullName evidence="5">Tyrosine-type recombinase/integrase</fullName>
    </submittedName>
</protein>
<gene>
    <name evidence="5" type="ORF">H9L14_13505</name>
</gene>
<dbReference type="Gene3D" id="1.10.150.130">
    <property type="match status" value="1"/>
</dbReference>
<dbReference type="Proteomes" id="UP000516105">
    <property type="component" value="Chromosome"/>
</dbReference>
<dbReference type="InterPro" id="IPR013762">
    <property type="entry name" value="Integrase-like_cat_sf"/>
</dbReference>
<proteinExistence type="predicted"/>
<keyword evidence="2" id="KW-0238">DNA-binding</keyword>
<evidence type="ECO:0000256" key="2">
    <source>
        <dbReference type="ARBA" id="ARBA00023125"/>
    </source>
</evidence>
<dbReference type="Gene3D" id="1.10.443.10">
    <property type="entry name" value="Intergrase catalytic core"/>
    <property type="match status" value="1"/>
</dbReference>
<organism evidence="5 6">
    <name type="scientific">Sphingomonas sediminicola</name>
    <dbReference type="NCBI Taxonomy" id="386874"/>
    <lineage>
        <taxon>Bacteria</taxon>
        <taxon>Pseudomonadati</taxon>
        <taxon>Pseudomonadota</taxon>
        <taxon>Alphaproteobacteria</taxon>
        <taxon>Sphingomonadales</taxon>
        <taxon>Sphingomonadaceae</taxon>
        <taxon>Sphingomonas</taxon>
    </lineage>
</organism>
<keyword evidence="3" id="KW-0233">DNA recombination</keyword>